<keyword evidence="1" id="KW-0812">Transmembrane</keyword>
<evidence type="ECO:0000313" key="3">
    <source>
        <dbReference type="Proteomes" id="UP000315010"/>
    </source>
</evidence>
<reference evidence="2 3" key="1">
    <citation type="submission" date="2019-02" db="EMBL/GenBank/DDBJ databases">
        <title>Deep-cultivation of Planctomycetes and their phenomic and genomic characterization uncovers novel biology.</title>
        <authorList>
            <person name="Wiegand S."/>
            <person name="Jogler M."/>
            <person name="Boedeker C."/>
            <person name="Pinto D."/>
            <person name="Vollmers J."/>
            <person name="Rivas-Marin E."/>
            <person name="Kohn T."/>
            <person name="Peeters S.H."/>
            <person name="Heuer A."/>
            <person name="Rast P."/>
            <person name="Oberbeckmann S."/>
            <person name="Bunk B."/>
            <person name="Jeske O."/>
            <person name="Meyerdierks A."/>
            <person name="Storesund J.E."/>
            <person name="Kallscheuer N."/>
            <person name="Luecker S."/>
            <person name="Lage O.M."/>
            <person name="Pohl T."/>
            <person name="Merkel B.J."/>
            <person name="Hornburger P."/>
            <person name="Mueller R.-W."/>
            <person name="Bruemmer F."/>
            <person name="Labrenz M."/>
            <person name="Spormann A.M."/>
            <person name="Op Den Camp H."/>
            <person name="Overmann J."/>
            <person name="Amann R."/>
            <person name="Jetten M.S.M."/>
            <person name="Mascher T."/>
            <person name="Medema M.H."/>
            <person name="Devos D.P."/>
            <person name="Kaster A.-K."/>
            <person name="Ovreas L."/>
            <person name="Rohde M."/>
            <person name="Galperin M.Y."/>
            <person name="Jogler C."/>
        </authorList>
    </citation>
    <scope>NUCLEOTIDE SEQUENCE [LARGE SCALE GENOMIC DNA]</scope>
    <source>
        <strain evidence="2 3">CA13</strain>
    </source>
</reference>
<accession>A0A5C5YWQ4</accession>
<organism evidence="2 3">
    <name type="scientific">Novipirellula herctigrandis</name>
    <dbReference type="NCBI Taxonomy" id="2527986"/>
    <lineage>
        <taxon>Bacteria</taxon>
        <taxon>Pseudomonadati</taxon>
        <taxon>Planctomycetota</taxon>
        <taxon>Planctomycetia</taxon>
        <taxon>Pirellulales</taxon>
        <taxon>Pirellulaceae</taxon>
        <taxon>Novipirellula</taxon>
    </lineage>
</organism>
<dbReference type="OrthoDB" id="369355at2"/>
<dbReference type="EMBL" id="SJPJ01000001">
    <property type="protein sequence ID" value="TWT79442.1"/>
    <property type="molecule type" value="Genomic_DNA"/>
</dbReference>
<dbReference type="RefSeq" id="WP_146394661.1">
    <property type="nucleotide sequence ID" value="NZ_SJPJ01000001.1"/>
</dbReference>
<keyword evidence="3" id="KW-1185">Reference proteome</keyword>
<keyword evidence="1" id="KW-1133">Transmembrane helix</keyword>
<gene>
    <name evidence="2" type="ORF">CA13_08430</name>
</gene>
<sequence length="110" mass="12465">MVTIPSAVLAFQNTGGSGDWTGQLTEWIGVLIAGLLLLLLLLFASSRSIERIMWAINKWGLRRFANREVHDYTRLLRVGRNDVIHVLAVTNQLDCTEEERQAEFRSPRGD</sequence>
<protein>
    <submittedName>
        <fullName evidence="2">Uncharacterized protein</fullName>
    </submittedName>
</protein>
<dbReference type="Proteomes" id="UP000315010">
    <property type="component" value="Unassembled WGS sequence"/>
</dbReference>
<keyword evidence="1" id="KW-0472">Membrane</keyword>
<dbReference type="AlphaFoldDB" id="A0A5C5YWQ4"/>
<proteinExistence type="predicted"/>
<evidence type="ECO:0000313" key="2">
    <source>
        <dbReference type="EMBL" id="TWT79442.1"/>
    </source>
</evidence>
<feature type="transmembrane region" description="Helical" evidence="1">
    <location>
        <begin position="27"/>
        <end position="44"/>
    </location>
</feature>
<evidence type="ECO:0000256" key="1">
    <source>
        <dbReference type="SAM" id="Phobius"/>
    </source>
</evidence>
<name>A0A5C5YWQ4_9BACT</name>
<comment type="caution">
    <text evidence="2">The sequence shown here is derived from an EMBL/GenBank/DDBJ whole genome shotgun (WGS) entry which is preliminary data.</text>
</comment>